<evidence type="ECO:0000313" key="3">
    <source>
        <dbReference type="Proteomes" id="UP000188268"/>
    </source>
</evidence>
<reference evidence="2 3" key="1">
    <citation type="submission" date="2013-09" db="EMBL/GenBank/DDBJ databases">
        <title>Corchorus capsularis genome sequencing.</title>
        <authorList>
            <person name="Alam M."/>
            <person name="Haque M.S."/>
            <person name="Islam M.S."/>
            <person name="Emdad E.M."/>
            <person name="Islam M.M."/>
            <person name="Ahmed B."/>
            <person name="Halim A."/>
            <person name="Hossen Q.M.M."/>
            <person name="Hossain M.Z."/>
            <person name="Ahmed R."/>
            <person name="Khan M.M."/>
            <person name="Islam R."/>
            <person name="Rashid M.M."/>
            <person name="Khan S.A."/>
            <person name="Rahman M.S."/>
            <person name="Alam M."/>
        </authorList>
    </citation>
    <scope>NUCLEOTIDE SEQUENCE [LARGE SCALE GENOMIC DNA]</scope>
    <source>
        <strain evidence="3">cv. CVL-1</strain>
        <tissue evidence="2">Whole seedling</tissue>
    </source>
</reference>
<feature type="region of interest" description="Disordered" evidence="1">
    <location>
        <begin position="98"/>
        <end position="134"/>
    </location>
</feature>
<feature type="compositionally biased region" description="Polar residues" evidence="1">
    <location>
        <begin position="114"/>
        <end position="123"/>
    </location>
</feature>
<sequence length="134" mass="14767">MLAGKQKVCGLDSIEEDSSLPVLLRLKSLEVQLLTLYQAERYIIWLLPTKILTMPPRTGEFSVLDEAGNFHGLKCGRSSPASIAKLMKKAPIVAENRAGDASQFSKAPVRRSPRNLTKTNVASSKELKGKKKLF</sequence>
<evidence type="ECO:0000256" key="1">
    <source>
        <dbReference type="SAM" id="MobiDB-lite"/>
    </source>
</evidence>
<keyword evidence="3" id="KW-1185">Reference proteome</keyword>
<dbReference type="Gramene" id="OMP05723">
    <property type="protein sequence ID" value="OMP05723"/>
    <property type="gene ID" value="CCACVL1_01842"/>
</dbReference>
<dbReference type="EMBL" id="AWWV01005232">
    <property type="protein sequence ID" value="OMP05723.1"/>
    <property type="molecule type" value="Genomic_DNA"/>
</dbReference>
<accession>A0A1R3KF67</accession>
<gene>
    <name evidence="2" type="ORF">CCACVL1_01842</name>
</gene>
<name>A0A1R3KF67_COCAP</name>
<protein>
    <submittedName>
        <fullName evidence="2">Uncharacterized protein</fullName>
    </submittedName>
</protein>
<proteinExistence type="predicted"/>
<evidence type="ECO:0000313" key="2">
    <source>
        <dbReference type="EMBL" id="OMP05723.1"/>
    </source>
</evidence>
<dbReference type="AlphaFoldDB" id="A0A1R3KF67"/>
<dbReference type="Proteomes" id="UP000188268">
    <property type="component" value="Unassembled WGS sequence"/>
</dbReference>
<comment type="caution">
    <text evidence="2">The sequence shown here is derived from an EMBL/GenBank/DDBJ whole genome shotgun (WGS) entry which is preliminary data.</text>
</comment>
<organism evidence="2 3">
    <name type="scientific">Corchorus capsularis</name>
    <name type="common">Jute</name>
    <dbReference type="NCBI Taxonomy" id="210143"/>
    <lineage>
        <taxon>Eukaryota</taxon>
        <taxon>Viridiplantae</taxon>
        <taxon>Streptophyta</taxon>
        <taxon>Embryophyta</taxon>
        <taxon>Tracheophyta</taxon>
        <taxon>Spermatophyta</taxon>
        <taxon>Magnoliopsida</taxon>
        <taxon>eudicotyledons</taxon>
        <taxon>Gunneridae</taxon>
        <taxon>Pentapetalae</taxon>
        <taxon>rosids</taxon>
        <taxon>malvids</taxon>
        <taxon>Malvales</taxon>
        <taxon>Malvaceae</taxon>
        <taxon>Grewioideae</taxon>
        <taxon>Apeibeae</taxon>
        <taxon>Corchorus</taxon>
    </lineage>
</organism>